<feature type="domain" description="tRNA synthetases class I catalytic" evidence="12">
    <location>
        <begin position="242"/>
        <end position="412"/>
    </location>
</feature>
<evidence type="ECO:0000259" key="12">
    <source>
        <dbReference type="Pfam" id="PF01406"/>
    </source>
</evidence>
<dbReference type="InterPro" id="IPR009080">
    <property type="entry name" value="tRNAsynth_Ia_anticodon-bd"/>
</dbReference>
<feature type="binding site" evidence="10">
    <location>
        <position position="74"/>
    </location>
    <ligand>
        <name>Zn(2+)</name>
        <dbReference type="ChEBI" id="CHEBI:29105"/>
    </ligand>
</feature>
<gene>
    <name evidence="10" type="primary">cysS</name>
    <name evidence="13" type="ORF">FZC36_01450</name>
</gene>
<dbReference type="PANTHER" id="PTHR10890">
    <property type="entry name" value="CYSTEINYL-TRNA SYNTHETASE"/>
    <property type="match status" value="1"/>
</dbReference>
<dbReference type="InterPro" id="IPR024909">
    <property type="entry name" value="Cys-tRNA/MSH_ligase"/>
</dbReference>
<dbReference type="GO" id="GO:0005737">
    <property type="term" value="C:cytoplasm"/>
    <property type="evidence" value="ECO:0007669"/>
    <property type="project" value="UniProtKB-SubCell"/>
</dbReference>
<keyword evidence="8 10" id="KW-0648">Protein biosynthesis</keyword>
<evidence type="ECO:0000313" key="13">
    <source>
        <dbReference type="EMBL" id="QEK39099.1"/>
    </source>
</evidence>
<dbReference type="GO" id="GO:0006423">
    <property type="term" value="P:cysteinyl-tRNA aminoacylation"/>
    <property type="evidence" value="ECO:0007669"/>
    <property type="project" value="UniProtKB-UniRule"/>
</dbReference>
<comment type="subcellular location">
    <subcellularLocation>
        <location evidence="10">Cytoplasm</location>
    </subcellularLocation>
</comment>
<dbReference type="AlphaFoldDB" id="A0A5C0UH17"/>
<feature type="binding site" evidence="10">
    <location>
        <position position="333"/>
    </location>
    <ligand>
        <name>Zn(2+)</name>
        <dbReference type="ChEBI" id="CHEBI:29105"/>
    </ligand>
</feature>
<comment type="catalytic activity">
    <reaction evidence="10">
        <text>tRNA(Cys) + L-cysteine + ATP = L-cysteinyl-tRNA(Cys) + AMP + diphosphate</text>
        <dbReference type="Rhea" id="RHEA:17773"/>
        <dbReference type="Rhea" id="RHEA-COMP:9661"/>
        <dbReference type="Rhea" id="RHEA-COMP:9679"/>
        <dbReference type="ChEBI" id="CHEBI:30616"/>
        <dbReference type="ChEBI" id="CHEBI:33019"/>
        <dbReference type="ChEBI" id="CHEBI:35235"/>
        <dbReference type="ChEBI" id="CHEBI:78442"/>
        <dbReference type="ChEBI" id="CHEBI:78517"/>
        <dbReference type="ChEBI" id="CHEBI:456215"/>
        <dbReference type="EC" id="6.1.1.16"/>
    </reaction>
</comment>
<organism evidence="13 14">
    <name type="scientific">Candidatus Nesciobacter abundans</name>
    <dbReference type="NCBI Taxonomy" id="2601668"/>
    <lineage>
        <taxon>Bacteria</taxon>
        <taxon>Pseudomonadati</taxon>
        <taxon>Pseudomonadota</taxon>
        <taxon>Alphaproteobacteria</taxon>
        <taxon>Holosporales</taxon>
        <taxon>Holosporaceae</taxon>
        <taxon>Candidatus Nesciobacter</taxon>
    </lineage>
</organism>
<evidence type="ECO:0000313" key="14">
    <source>
        <dbReference type="Proteomes" id="UP000324924"/>
    </source>
</evidence>
<keyword evidence="9 10" id="KW-0030">Aminoacyl-tRNA synthetase</keyword>
<feature type="short sequence motif" description="'KMSKS' region" evidence="10">
    <location>
        <begin position="365"/>
        <end position="369"/>
    </location>
</feature>
<reference evidence="13 14" key="1">
    <citation type="submission" date="2019-08" db="EMBL/GenBank/DDBJ databases">
        <title>Highly reduced genomes of protist endosymbionts show evolutionary convergence.</title>
        <authorList>
            <person name="George E."/>
            <person name="Husnik F."/>
            <person name="Tashyreva D."/>
            <person name="Prokopchuk G."/>
            <person name="Horak A."/>
            <person name="Kwong W.K."/>
            <person name="Lukes J."/>
            <person name="Keeling P.J."/>
        </authorList>
    </citation>
    <scope>NUCLEOTIDE SEQUENCE [LARGE SCALE GENOMIC DNA]</scope>
    <source>
        <strain evidence="13">1604HC</strain>
    </source>
</reference>
<dbReference type="HAMAP" id="MF_00041">
    <property type="entry name" value="Cys_tRNA_synth"/>
    <property type="match status" value="1"/>
</dbReference>
<feature type="domain" description="tRNA synthetases class I catalytic" evidence="12">
    <location>
        <begin position="61"/>
        <end position="225"/>
    </location>
</feature>
<protein>
    <recommendedName>
        <fullName evidence="10">Cysteine--tRNA ligase</fullName>
        <ecNumber evidence="10">6.1.1.16</ecNumber>
    </recommendedName>
    <alternativeName>
        <fullName evidence="10">Cysteinyl-tRNA synthetase</fullName>
        <shortName evidence="10">CysRS</shortName>
    </alternativeName>
</protein>
<feature type="binding site" evidence="10">
    <location>
        <position position="308"/>
    </location>
    <ligand>
        <name>Zn(2+)</name>
        <dbReference type="ChEBI" id="CHEBI:29105"/>
    </ligand>
</feature>
<dbReference type="SUPFAM" id="SSF52374">
    <property type="entry name" value="Nucleotidylyl transferase"/>
    <property type="match status" value="1"/>
</dbReference>
<comment type="similarity">
    <text evidence="1 10">Belongs to the class-I aminoacyl-tRNA synthetase family.</text>
</comment>
<keyword evidence="5 10" id="KW-0547">Nucleotide-binding</keyword>
<dbReference type="PANTHER" id="PTHR10890:SF3">
    <property type="entry name" value="CYSTEINE--TRNA LIGASE, CYTOPLASMIC"/>
    <property type="match status" value="1"/>
</dbReference>
<dbReference type="EC" id="6.1.1.16" evidence="10"/>
<keyword evidence="14" id="KW-1185">Reference proteome</keyword>
<dbReference type="CDD" id="cd00672">
    <property type="entry name" value="CysRS_core"/>
    <property type="match status" value="1"/>
</dbReference>
<dbReference type="InterPro" id="IPR014729">
    <property type="entry name" value="Rossmann-like_a/b/a_fold"/>
</dbReference>
<evidence type="ECO:0000256" key="8">
    <source>
        <dbReference type="ARBA" id="ARBA00022917"/>
    </source>
</evidence>
<sequence>MITESRTIQKNKLSNNLGDILKNLNEKNIHIEQNAKKSTARNEKKPEIKLFNTASKSKEIFNPISKKNVKIYACGPTVYRSPHVGNARSFVVFDCLFRLMKFYYPKVSYVRNVTDIDDKIIIEAKKLNIEFKDLTKNVFKNFKKDCADLNVLDPTHEPFATNFIDKIIEDIEILIKNGFAYVSDDNLELNSNGSENTQGNSLEYKTEHSSKNKNENKDESNDQNAFIKSQDLCKSSSIDLKSQHVFFEISKYEEYLKFSGKSDLLSGARIEKNDLKKSDQDFVLWKPSEDVYWESPWGRGRPGWHIECTTMSKSILGFPFDIHCGGQDLIFPHHTNEIAQTWGMCQKKCANYWIHNNFVNMNNEKMSKSIGNTLLLKDVLENHNPMVVRLFLLMAHYRHPMNWTESGLDEASNIYKKWSKKLIGIQPGNPTEEFIEIISDDLNTTTAIKKISKDLKSLQNEINKSGLNDQKEIDSARRTESNYVSEKLCRIAANCSLIGIIFEANDQILTEEIEILIEKRKMFKKEKMYAKADEIRDKLKENGISIKDTKNGTEWEKD</sequence>
<dbReference type="Gene3D" id="3.40.50.620">
    <property type="entry name" value="HUPs"/>
    <property type="match status" value="2"/>
</dbReference>
<dbReference type="PRINTS" id="PR00983">
    <property type="entry name" value="TRNASYNTHCYS"/>
</dbReference>
<dbReference type="EMBL" id="CP043314">
    <property type="protein sequence ID" value="QEK39099.1"/>
    <property type="molecule type" value="Genomic_DNA"/>
</dbReference>
<evidence type="ECO:0000256" key="3">
    <source>
        <dbReference type="ARBA" id="ARBA00022598"/>
    </source>
</evidence>
<dbReference type="Pfam" id="PF01406">
    <property type="entry name" value="tRNA-synt_1e"/>
    <property type="match status" value="2"/>
</dbReference>
<dbReference type="KEGG" id="nabu:FZC36_01450"/>
<evidence type="ECO:0000256" key="10">
    <source>
        <dbReference type="HAMAP-Rule" id="MF_00041"/>
    </source>
</evidence>
<dbReference type="OrthoDB" id="9815130at2"/>
<proteinExistence type="inferred from homology"/>
<dbReference type="Proteomes" id="UP000324924">
    <property type="component" value="Chromosome"/>
</dbReference>
<feature type="compositionally biased region" description="Basic and acidic residues" evidence="11">
    <location>
        <begin position="204"/>
        <end position="220"/>
    </location>
</feature>
<dbReference type="GO" id="GO:0008270">
    <property type="term" value="F:zinc ion binding"/>
    <property type="evidence" value="ECO:0007669"/>
    <property type="project" value="UniProtKB-UniRule"/>
</dbReference>
<name>A0A5C0UH17_9PROT</name>
<comment type="subunit">
    <text evidence="2 10">Monomer.</text>
</comment>
<dbReference type="GO" id="GO:0005524">
    <property type="term" value="F:ATP binding"/>
    <property type="evidence" value="ECO:0007669"/>
    <property type="project" value="UniProtKB-UniRule"/>
</dbReference>
<evidence type="ECO:0000256" key="11">
    <source>
        <dbReference type="SAM" id="MobiDB-lite"/>
    </source>
</evidence>
<feature type="binding site" evidence="10">
    <location>
        <position position="368"/>
    </location>
    <ligand>
        <name>ATP</name>
        <dbReference type="ChEBI" id="CHEBI:30616"/>
    </ligand>
</feature>
<keyword evidence="7 10" id="KW-0067">ATP-binding</keyword>
<evidence type="ECO:0000256" key="9">
    <source>
        <dbReference type="ARBA" id="ARBA00023146"/>
    </source>
</evidence>
<dbReference type="InterPro" id="IPR032678">
    <property type="entry name" value="tRNA-synt_1_cat_dom"/>
</dbReference>
<feature type="binding site" evidence="10">
    <location>
        <position position="337"/>
    </location>
    <ligand>
        <name>Zn(2+)</name>
        <dbReference type="ChEBI" id="CHEBI:29105"/>
    </ligand>
</feature>
<feature type="short sequence motif" description="'HIGH' region" evidence="10">
    <location>
        <begin position="76"/>
        <end position="86"/>
    </location>
</feature>
<evidence type="ECO:0000256" key="5">
    <source>
        <dbReference type="ARBA" id="ARBA00022741"/>
    </source>
</evidence>
<keyword evidence="4 10" id="KW-0479">Metal-binding</keyword>
<evidence type="ECO:0000256" key="1">
    <source>
        <dbReference type="ARBA" id="ARBA00005594"/>
    </source>
</evidence>
<keyword evidence="10" id="KW-0963">Cytoplasm</keyword>
<keyword evidence="3 10" id="KW-0436">Ligase</keyword>
<evidence type="ECO:0000256" key="7">
    <source>
        <dbReference type="ARBA" id="ARBA00022840"/>
    </source>
</evidence>
<dbReference type="SUPFAM" id="SSF47323">
    <property type="entry name" value="Anticodon-binding domain of a subclass of class I aminoacyl-tRNA synthetases"/>
    <property type="match status" value="1"/>
</dbReference>
<evidence type="ECO:0000256" key="6">
    <source>
        <dbReference type="ARBA" id="ARBA00022833"/>
    </source>
</evidence>
<evidence type="ECO:0000256" key="4">
    <source>
        <dbReference type="ARBA" id="ARBA00022723"/>
    </source>
</evidence>
<keyword evidence="6 10" id="KW-0862">Zinc</keyword>
<accession>A0A5C0UH17</accession>
<dbReference type="InterPro" id="IPR015803">
    <property type="entry name" value="Cys-tRNA-ligase"/>
</dbReference>
<dbReference type="Gene3D" id="1.20.120.1910">
    <property type="entry name" value="Cysteine-tRNA ligase, C-terminal anti-codon recognition domain"/>
    <property type="match status" value="1"/>
</dbReference>
<feature type="region of interest" description="Disordered" evidence="11">
    <location>
        <begin position="192"/>
        <end position="222"/>
    </location>
</feature>
<evidence type="ECO:0000256" key="2">
    <source>
        <dbReference type="ARBA" id="ARBA00011245"/>
    </source>
</evidence>
<feature type="compositionally biased region" description="Polar residues" evidence="11">
    <location>
        <begin position="192"/>
        <end position="203"/>
    </location>
</feature>
<dbReference type="GO" id="GO:0004817">
    <property type="term" value="F:cysteine-tRNA ligase activity"/>
    <property type="evidence" value="ECO:0007669"/>
    <property type="project" value="UniProtKB-UniRule"/>
</dbReference>
<comment type="cofactor">
    <cofactor evidence="10">
        <name>Zn(2+)</name>
        <dbReference type="ChEBI" id="CHEBI:29105"/>
    </cofactor>
    <text evidence="10">Binds 1 zinc ion per subunit.</text>
</comment>